<dbReference type="SUPFAM" id="SSF51735">
    <property type="entry name" value="NAD(P)-binding Rossmann-fold domains"/>
    <property type="match status" value="1"/>
</dbReference>
<dbReference type="Gene3D" id="3.90.25.10">
    <property type="entry name" value="UDP-galactose 4-epimerase, domain 1"/>
    <property type="match status" value="1"/>
</dbReference>
<comment type="caution">
    <text evidence="2">The sequence shown here is derived from an EMBL/GenBank/DDBJ whole genome shotgun (WGS) entry which is preliminary data.</text>
</comment>
<evidence type="ECO:0000259" key="1">
    <source>
        <dbReference type="Pfam" id="PF05368"/>
    </source>
</evidence>
<dbReference type="InterPro" id="IPR036291">
    <property type="entry name" value="NAD(P)-bd_dom_sf"/>
</dbReference>
<dbReference type="InterPro" id="IPR008030">
    <property type="entry name" value="NmrA-like"/>
</dbReference>
<dbReference type="Pfam" id="PF05368">
    <property type="entry name" value="NmrA"/>
    <property type="match status" value="1"/>
</dbReference>
<proteinExistence type="predicted"/>
<evidence type="ECO:0000313" key="3">
    <source>
        <dbReference type="Proteomes" id="UP001408356"/>
    </source>
</evidence>
<organism evidence="2 3">
    <name type="scientific">Seiridium unicorne</name>
    <dbReference type="NCBI Taxonomy" id="138068"/>
    <lineage>
        <taxon>Eukaryota</taxon>
        <taxon>Fungi</taxon>
        <taxon>Dikarya</taxon>
        <taxon>Ascomycota</taxon>
        <taxon>Pezizomycotina</taxon>
        <taxon>Sordariomycetes</taxon>
        <taxon>Xylariomycetidae</taxon>
        <taxon>Amphisphaeriales</taxon>
        <taxon>Sporocadaceae</taxon>
        <taxon>Seiridium</taxon>
    </lineage>
</organism>
<name>A0ABR2VB38_9PEZI</name>
<reference evidence="2 3" key="1">
    <citation type="journal article" date="2024" name="J. Plant Pathol.">
        <title>Sequence and assembly of the genome of Seiridium unicorne, isolate CBS 538.82, causal agent of cypress canker disease.</title>
        <authorList>
            <person name="Scali E."/>
            <person name="Rocca G.D."/>
            <person name="Danti R."/>
            <person name="Garbelotto M."/>
            <person name="Barberini S."/>
            <person name="Baroncelli R."/>
            <person name="Emiliani G."/>
        </authorList>
    </citation>
    <scope>NUCLEOTIDE SEQUENCE [LARGE SCALE GENOMIC DNA]</scope>
    <source>
        <strain evidence="2 3">BM-138-508</strain>
    </source>
</reference>
<protein>
    <recommendedName>
        <fullName evidence="1">NmrA-like domain-containing protein</fullName>
    </recommendedName>
</protein>
<feature type="domain" description="NmrA-like" evidence="1">
    <location>
        <begin position="83"/>
        <end position="172"/>
    </location>
</feature>
<dbReference type="Proteomes" id="UP001408356">
    <property type="component" value="Unassembled WGS sequence"/>
</dbReference>
<accession>A0ABR2VB38</accession>
<sequence length="203" mass="22258">MTSKLFSKQPQGCKGVFLNTYPIPGLETHQATTVVEVCQKAGAKSIVSGSTFVTGYRALWDDQVTEEIGLRGYYLSKAEVEGITDGNDVGRYAAAALLDPVKFGGQEIELANEFLTVQEARDIVARSSGKDVRLKKRIPEEVEAAKATVFAQRFHFFANAKDFSDSLAASKKAETKFGIPFTSLEQALVRDKERLLECLSDLP</sequence>
<keyword evidence="3" id="KW-1185">Reference proteome</keyword>
<gene>
    <name evidence="2" type="ORF">SUNI508_13793</name>
</gene>
<evidence type="ECO:0000313" key="2">
    <source>
        <dbReference type="EMBL" id="KAK9424074.1"/>
    </source>
</evidence>
<dbReference type="EMBL" id="JARVKF010000047">
    <property type="protein sequence ID" value="KAK9424074.1"/>
    <property type="molecule type" value="Genomic_DNA"/>
</dbReference>
<dbReference type="Gene3D" id="3.40.50.720">
    <property type="entry name" value="NAD(P)-binding Rossmann-like Domain"/>
    <property type="match status" value="1"/>
</dbReference>